<feature type="domain" description="HTH arsR-type" evidence="4">
    <location>
        <begin position="3"/>
        <end position="103"/>
    </location>
</feature>
<evidence type="ECO:0000259" key="4">
    <source>
        <dbReference type="PROSITE" id="PS50987"/>
    </source>
</evidence>
<proteinExistence type="predicted"/>
<dbReference type="InterPro" id="IPR036390">
    <property type="entry name" value="WH_DNA-bd_sf"/>
</dbReference>
<dbReference type="EMBL" id="CP070228">
    <property type="protein sequence ID" value="QRV01671.1"/>
    <property type="molecule type" value="Genomic_DNA"/>
</dbReference>
<dbReference type="InterPro" id="IPR011991">
    <property type="entry name" value="ArsR-like_HTH"/>
</dbReference>
<dbReference type="RefSeq" id="WP_204423592.1">
    <property type="nucleotide sequence ID" value="NZ_CP070228.1"/>
</dbReference>
<dbReference type="Proteomes" id="UP000602653">
    <property type="component" value="Chromosome"/>
</dbReference>
<organism evidence="5 6">
    <name type="scientific">Arcanobacterium phocisimile</name>
    <dbReference type="NCBI Taxonomy" id="1302235"/>
    <lineage>
        <taxon>Bacteria</taxon>
        <taxon>Bacillati</taxon>
        <taxon>Actinomycetota</taxon>
        <taxon>Actinomycetes</taxon>
        <taxon>Actinomycetales</taxon>
        <taxon>Actinomycetaceae</taxon>
        <taxon>Arcanobacterium</taxon>
    </lineage>
</organism>
<protein>
    <submittedName>
        <fullName evidence="5">Helix-turn-helix transcriptional regulator</fullName>
    </submittedName>
</protein>
<evidence type="ECO:0000313" key="5">
    <source>
        <dbReference type="EMBL" id="QRV01671.1"/>
    </source>
</evidence>
<dbReference type="Pfam" id="PF01022">
    <property type="entry name" value="HTH_5"/>
    <property type="match status" value="1"/>
</dbReference>
<dbReference type="PRINTS" id="PR00778">
    <property type="entry name" value="HTHARSR"/>
</dbReference>
<dbReference type="InterPro" id="IPR001845">
    <property type="entry name" value="HTH_ArsR_DNA-bd_dom"/>
</dbReference>
<dbReference type="InterPro" id="IPR051011">
    <property type="entry name" value="Metal_resp_trans_reg"/>
</dbReference>
<keyword evidence="3" id="KW-0804">Transcription</keyword>
<gene>
    <name evidence="5" type="ORF">JTE88_06110</name>
</gene>
<evidence type="ECO:0000256" key="1">
    <source>
        <dbReference type="ARBA" id="ARBA00023015"/>
    </source>
</evidence>
<name>A0ABX7IEV9_9ACTO</name>
<dbReference type="PROSITE" id="PS50987">
    <property type="entry name" value="HTH_ARSR_2"/>
    <property type="match status" value="1"/>
</dbReference>
<evidence type="ECO:0000256" key="3">
    <source>
        <dbReference type="ARBA" id="ARBA00023163"/>
    </source>
</evidence>
<dbReference type="SUPFAM" id="SSF46785">
    <property type="entry name" value="Winged helix' DNA-binding domain"/>
    <property type="match status" value="1"/>
</dbReference>
<dbReference type="SMART" id="SM00418">
    <property type="entry name" value="HTH_ARSR"/>
    <property type="match status" value="1"/>
</dbReference>
<dbReference type="NCBIfam" id="NF033788">
    <property type="entry name" value="HTH_metalloreg"/>
    <property type="match status" value="1"/>
</dbReference>
<dbReference type="PANTHER" id="PTHR43132:SF2">
    <property type="entry name" value="ARSENICAL RESISTANCE OPERON REPRESSOR ARSR-RELATED"/>
    <property type="match status" value="1"/>
</dbReference>
<keyword evidence="1" id="KW-0805">Transcription regulation</keyword>
<dbReference type="InterPro" id="IPR036388">
    <property type="entry name" value="WH-like_DNA-bd_sf"/>
</dbReference>
<keyword evidence="2" id="KW-0238">DNA-binding</keyword>
<evidence type="ECO:0000256" key="2">
    <source>
        <dbReference type="ARBA" id="ARBA00023125"/>
    </source>
</evidence>
<dbReference type="PANTHER" id="PTHR43132">
    <property type="entry name" value="ARSENICAL RESISTANCE OPERON REPRESSOR ARSR-RELATED"/>
    <property type="match status" value="1"/>
</dbReference>
<dbReference type="CDD" id="cd00090">
    <property type="entry name" value="HTH_ARSR"/>
    <property type="match status" value="1"/>
</dbReference>
<evidence type="ECO:0000313" key="6">
    <source>
        <dbReference type="Proteomes" id="UP000602653"/>
    </source>
</evidence>
<keyword evidence="6" id="KW-1185">Reference proteome</keyword>
<dbReference type="Gene3D" id="1.10.10.10">
    <property type="entry name" value="Winged helix-like DNA-binding domain superfamily/Winged helix DNA-binding domain"/>
    <property type="match status" value="1"/>
</dbReference>
<accession>A0ABX7IEV9</accession>
<sequence>MVASQASTCEAAALLAAIADPIRLAIITKLASSGTTCVCNLQIEPVIPDNQLSYHLKVLRDAGLVTSERRSRWVDYTLMQDALDRLHAAIPSREVLPAVEENVS</sequence>
<reference evidence="5 6" key="1">
    <citation type="submission" date="2021-02" db="EMBL/GenBank/DDBJ databases">
        <title>Complete Genome Sequence of Arcanobacterium phocisimile strain DSM 26142T from a harbour seal.</title>
        <authorList>
            <person name="Borowiak M."/>
            <person name="Alssahen M."/>
            <person name="Malorny B."/>
            <person name="Laemmler C."/>
            <person name="Siebert U."/>
            <person name="Ploetz M."/>
            <person name="Abdulmawjood A."/>
        </authorList>
    </citation>
    <scope>NUCLEOTIDE SEQUENCE [LARGE SCALE GENOMIC DNA]</scope>
    <source>
        <strain evidence="5 6">DSM 26142</strain>
    </source>
</reference>